<dbReference type="InterPro" id="IPR030802">
    <property type="entry name" value="Permease_MalE"/>
</dbReference>
<dbReference type="Pfam" id="PF02405">
    <property type="entry name" value="MlaE"/>
    <property type="match status" value="1"/>
</dbReference>
<proteinExistence type="predicted"/>
<dbReference type="eggNOG" id="COG0767">
    <property type="taxonomic scope" value="Bacteria"/>
</dbReference>
<dbReference type="AlphaFoldDB" id="H0R4X8"/>
<dbReference type="Proteomes" id="UP000035034">
    <property type="component" value="Unassembled WGS sequence"/>
</dbReference>
<organism evidence="2 3">
    <name type="scientific">Gordonia effusa NBRC 100432</name>
    <dbReference type="NCBI Taxonomy" id="1077974"/>
    <lineage>
        <taxon>Bacteria</taxon>
        <taxon>Bacillati</taxon>
        <taxon>Actinomycetota</taxon>
        <taxon>Actinomycetes</taxon>
        <taxon>Mycobacteriales</taxon>
        <taxon>Gordoniaceae</taxon>
        <taxon>Gordonia</taxon>
    </lineage>
</organism>
<dbReference type="OrthoDB" id="4525871at2"/>
<dbReference type="GO" id="GO:0043190">
    <property type="term" value="C:ATP-binding cassette (ABC) transporter complex"/>
    <property type="evidence" value="ECO:0007669"/>
    <property type="project" value="InterPro"/>
</dbReference>
<feature type="transmembrane region" description="Helical" evidence="1">
    <location>
        <begin position="258"/>
        <end position="279"/>
    </location>
</feature>
<feature type="transmembrane region" description="Helical" evidence="1">
    <location>
        <begin position="69"/>
        <end position="92"/>
    </location>
</feature>
<protein>
    <submittedName>
        <fullName evidence="2">YrbE family protein</fullName>
    </submittedName>
</protein>
<keyword evidence="1" id="KW-1133">Transmembrane helix</keyword>
<dbReference type="RefSeq" id="WP_007319464.1">
    <property type="nucleotide sequence ID" value="NZ_BAEH01000106.1"/>
</dbReference>
<sequence length="287" mass="30681">MTLEPSKYRPLGTRHIEKAMLATSSPVLRLGHQLNFAYLALKAIPLTISRYRRETGRVFIDIGFGNGKLIVGGGTVGVVVFMGIMTGAVIGIEAFRVLDMLGMGPLVGFISSFANTRELAPLIAAIGFASQAGCRITAEVGAMRISEEIDALEATAVRPIPFVVTTRVLAGILIIVPVYLTTLACSYFATSFFIKVIHGQSGGTYNHYFQAFLAPSDIFLSLIKAVVFVVMVILIHSYFGFYANGGPEGVGVASGRAIRASLVLVVVVDMMLTLTLWGLTGDIRVTG</sequence>
<keyword evidence="1" id="KW-0812">Transmembrane</keyword>
<reference evidence="2 3" key="1">
    <citation type="submission" date="2011-12" db="EMBL/GenBank/DDBJ databases">
        <title>Whole genome shotgun sequence of Gordonia effusa NBRC 100432.</title>
        <authorList>
            <person name="Yoshida I."/>
            <person name="Takarada H."/>
            <person name="Hosoyama A."/>
            <person name="Tsuchikane K."/>
            <person name="Katsumata H."/>
            <person name="Yamazaki S."/>
            <person name="Fujita N."/>
        </authorList>
    </citation>
    <scope>NUCLEOTIDE SEQUENCE [LARGE SCALE GENOMIC DNA]</scope>
    <source>
        <strain evidence="2 3">NBRC 100432</strain>
    </source>
</reference>
<dbReference type="PANTHER" id="PTHR30188">
    <property type="entry name" value="ABC TRANSPORTER PERMEASE PROTEIN-RELATED"/>
    <property type="match status" value="1"/>
</dbReference>
<dbReference type="EMBL" id="BAEH01000106">
    <property type="protein sequence ID" value="GAB20129.1"/>
    <property type="molecule type" value="Genomic_DNA"/>
</dbReference>
<feature type="transmembrane region" description="Helical" evidence="1">
    <location>
        <begin position="218"/>
        <end position="238"/>
    </location>
</feature>
<feature type="transmembrane region" description="Helical" evidence="1">
    <location>
        <begin position="168"/>
        <end position="197"/>
    </location>
</feature>
<evidence type="ECO:0000313" key="2">
    <source>
        <dbReference type="EMBL" id="GAB20129.1"/>
    </source>
</evidence>
<dbReference type="GO" id="GO:0005548">
    <property type="term" value="F:phospholipid transporter activity"/>
    <property type="evidence" value="ECO:0007669"/>
    <property type="project" value="TreeGrafter"/>
</dbReference>
<keyword evidence="1" id="KW-0472">Membrane</keyword>
<keyword evidence="3" id="KW-1185">Reference proteome</keyword>
<comment type="caution">
    <text evidence="2">The sequence shown here is derived from an EMBL/GenBank/DDBJ whole genome shotgun (WGS) entry which is preliminary data.</text>
</comment>
<accession>H0R4X8</accession>
<dbReference type="STRING" id="1077974.GOEFS_106_00250"/>
<evidence type="ECO:0000256" key="1">
    <source>
        <dbReference type="SAM" id="Phobius"/>
    </source>
</evidence>
<dbReference type="PANTHER" id="PTHR30188:SF13">
    <property type="entry name" value="CONSERVED HYPOTHETICAL INTEGRAL MEMBRANE PROTEIN YRBE3B"/>
    <property type="match status" value="1"/>
</dbReference>
<evidence type="ECO:0000313" key="3">
    <source>
        <dbReference type="Proteomes" id="UP000035034"/>
    </source>
</evidence>
<name>H0R4X8_9ACTN</name>
<gene>
    <name evidence="2" type="primary">yrbEB</name>
    <name evidence="2" type="ORF">GOEFS_106_00250</name>
</gene>